<dbReference type="Gene3D" id="3.30.565.60">
    <property type="match status" value="1"/>
</dbReference>
<dbReference type="RefSeq" id="WP_198660410.1">
    <property type="nucleotide sequence ID" value="NZ_CP059488.1"/>
</dbReference>
<organism evidence="2 3">
    <name type="scientific">Acidithiobacillus ferrivorans</name>
    <dbReference type="NCBI Taxonomy" id="160808"/>
    <lineage>
        <taxon>Bacteria</taxon>
        <taxon>Pseudomonadati</taxon>
        <taxon>Pseudomonadota</taxon>
        <taxon>Acidithiobacillia</taxon>
        <taxon>Acidithiobacillales</taxon>
        <taxon>Acidithiobacillaceae</taxon>
        <taxon>Acidithiobacillus</taxon>
    </lineage>
</organism>
<protein>
    <submittedName>
        <fullName evidence="2">Putative DNA binding domain-containing protein</fullName>
    </submittedName>
</protein>
<sequence>MTEAELNALLDVRSENEHIEFKEAKSNFHFEKLVDYCVALANEGGGRIVFGVTDKPPRRVVGTAAFEMPEKTVAGIYERIHLKVLWQEIQHPDGRVLVFEVPPRPVGHPLHYDGRYWMRAGEELVPMTPDQLKRIIDEGKPDFIDQPACSGCTEEDVVSLLDVQGYFDLRKRPLPSTRAEVLETLAGKGFVRREDGTFTITNLGALLLAKRLTDFESVARKGVRLIAYDGVSKQKVRDGKDITDQKGYAVGFEGLVNTVFDQLPASEEIAAALRTTTHAYPLKAIRELIGNAIVHQDLTEQGTGITVEIYGDRIEVTNPGLPILPLDRFIDENQSRNERFADVLRQLGICEERGHGMDAVVAQIELHQLPPYRCRLGTRHTTVVLSRYKPLKDLSPEERVNAVYQHCVLRFVTNQLTNNESIRERFKIDKKNSAIASRLLGEAVTANVIRASDPDAANKLMRYVPYWA</sequence>
<dbReference type="Pfam" id="PF13749">
    <property type="entry name" value="HATPase_c_4"/>
    <property type="match status" value="1"/>
</dbReference>
<dbReference type="Pfam" id="PF04326">
    <property type="entry name" value="SLFN_AlbA_2"/>
    <property type="match status" value="1"/>
</dbReference>
<gene>
    <name evidence="2" type="ORF">H2515_13715</name>
</gene>
<name>A0A7T4WD83_9PROT</name>
<dbReference type="PANTHER" id="PTHR30595">
    <property type="entry name" value="GLPR-RELATED TRANSCRIPTIONAL REPRESSOR"/>
    <property type="match status" value="1"/>
</dbReference>
<dbReference type="PANTHER" id="PTHR30595:SF6">
    <property type="entry name" value="SCHLAFEN ALBA-2 DOMAIN-CONTAINING PROTEIN"/>
    <property type="match status" value="1"/>
</dbReference>
<dbReference type="InterPro" id="IPR038475">
    <property type="entry name" value="RecG_C_sf"/>
</dbReference>
<dbReference type="InterPro" id="IPR007421">
    <property type="entry name" value="Schlafen_AlbA_2_dom"/>
</dbReference>
<evidence type="ECO:0000313" key="2">
    <source>
        <dbReference type="EMBL" id="QQD72420.1"/>
    </source>
</evidence>
<dbReference type="EMBL" id="CP059488">
    <property type="protein sequence ID" value="QQD72420.1"/>
    <property type="molecule type" value="Genomic_DNA"/>
</dbReference>
<proteinExistence type="predicted"/>
<dbReference type="InterPro" id="IPR038461">
    <property type="entry name" value="Schlafen_AlbA_2_dom_sf"/>
</dbReference>
<dbReference type="Proteomes" id="UP000595420">
    <property type="component" value="Chromosome"/>
</dbReference>
<dbReference type="AlphaFoldDB" id="A0A7T4WD83"/>
<reference evidence="2 3" key="1">
    <citation type="submission" date="2020-07" db="EMBL/GenBank/DDBJ databases">
        <title>Complete genome sequence analysis of Acidithiobacillus ferrivorans XJFY6S-08 reveals extreme environmental adaptation to alpine acid mine drainage.</title>
        <authorList>
            <person name="Yan L."/>
            <person name="Ni Y."/>
        </authorList>
    </citation>
    <scope>NUCLEOTIDE SEQUENCE [LARGE SCALE GENOMIC DNA]</scope>
    <source>
        <strain evidence="2 3">XJFY6S-08</strain>
    </source>
</reference>
<evidence type="ECO:0000313" key="3">
    <source>
        <dbReference type="Proteomes" id="UP000595420"/>
    </source>
</evidence>
<accession>A0A7T4WD83</accession>
<feature type="domain" description="Schlafen AlbA-2" evidence="1">
    <location>
        <begin position="15"/>
        <end position="127"/>
    </location>
</feature>
<dbReference type="Gene3D" id="3.30.950.30">
    <property type="entry name" value="Schlafen, AAA domain"/>
    <property type="match status" value="1"/>
</dbReference>
<evidence type="ECO:0000259" key="1">
    <source>
        <dbReference type="Pfam" id="PF04326"/>
    </source>
</evidence>